<dbReference type="AlphaFoldDB" id="A0A4U0R6G3"/>
<dbReference type="SUPFAM" id="SSF51569">
    <property type="entry name" value="Aldolase"/>
    <property type="match status" value="1"/>
</dbReference>
<gene>
    <name evidence="5" type="ORF">FA743_14420</name>
</gene>
<dbReference type="Gene3D" id="3.20.20.70">
    <property type="entry name" value="Aldolase class I"/>
    <property type="match status" value="1"/>
</dbReference>
<dbReference type="RefSeq" id="WP_136886802.1">
    <property type="nucleotide sequence ID" value="NZ_SUNI01000015.1"/>
</dbReference>
<accession>A0A4U0R6G3</accession>
<evidence type="ECO:0000313" key="6">
    <source>
        <dbReference type="Proteomes" id="UP000309747"/>
    </source>
</evidence>
<keyword evidence="6" id="KW-1185">Reference proteome</keyword>
<comment type="caution">
    <text evidence="5">The sequence shown here is derived from an EMBL/GenBank/DDBJ whole genome shotgun (WGS) entry which is preliminary data.</text>
</comment>
<organism evidence="5 6">
    <name type="scientific">Paracoccus gahaiensis</name>
    <dbReference type="NCBI Taxonomy" id="1706839"/>
    <lineage>
        <taxon>Bacteria</taxon>
        <taxon>Pseudomonadati</taxon>
        <taxon>Pseudomonadota</taxon>
        <taxon>Alphaproteobacteria</taxon>
        <taxon>Rhodobacterales</taxon>
        <taxon>Paracoccaceae</taxon>
        <taxon>Paracoccus</taxon>
    </lineage>
</organism>
<keyword evidence="1 2" id="KW-0456">Lyase</keyword>
<dbReference type="InterPro" id="IPR002220">
    <property type="entry name" value="DapA-like"/>
</dbReference>
<feature type="active site" description="Schiff-base intermediate with substrate" evidence="3">
    <location>
        <position position="170"/>
    </location>
</feature>
<feature type="binding site" evidence="4">
    <location>
        <position position="48"/>
    </location>
    <ligand>
        <name>pyruvate</name>
        <dbReference type="ChEBI" id="CHEBI:15361"/>
    </ligand>
</feature>
<dbReference type="Pfam" id="PF00701">
    <property type="entry name" value="DHDPS"/>
    <property type="match status" value="1"/>
</dbReference>
<dbReference type="PIRSF" id="PIRSF001365">
    <property type="entry name" value="DHDPS"/>
    <property type="match status" value="1"/>
</dbReference>
<dbReference type="PRINTS" id="PR00146">
    <property type="entry name" value="DHPICSNTHASE"/>
</dbReference>
<dbReference type="GO" id="GO:0008840">
    <property type="term" value="F:4-hydroxy-tetrahydrodipicolinate synthase activity"/>
    <property type="evidence" value="ECO:0007669"/>
    <property type="project" value="TreeGrafter"/>
</dbReference>
<dbReference type="EMBL" id="SUNI01000015">
    <property type="protein sequence ID" value="TJZ90591.1"/>
    <property type="molecule type" value="Genomic_DNA"/>
</dbReference>
<dbReference type="CDD" id="cd00408">
    <property type="entry name" value="DHDPS-like"/>
    <property type="match status" value="1"/>
</dbReference>
<dbReference type="PANTHER" id="PTHR12128:SF67">
    <property type="entry name" value="BLR3884 PROTEIN"/>
    <property type="match status" value="1"/>
</dbReference>
<evidence type="ECO:0000256" key="4">
    <source>
        <dbReference type="PIRSR" id="PIRSR001365-2"/>
    </source>
</evidence>
<comment type="similarity">
    <text evidence="2">Belongs to the DapA family.</text>
</comment>
<dbReference type="SMART" id="SM01130">
    <property type="entry name" value="DHDPS"/>
    <property type="match status" value="1"/>
</dbReference>
<evidence type="ECO:0000313" key="5">
    <source>
        <dbReference type="EMBL" id="TJZ90591.1"/>
    </source>
</evidence>
<dbReference type="Proteomes" id="UP000309747">
    <property type="component" value="Unassembled WGS sequence"/>
</dbReference>
<evidence type="ECO:0000256" key="3">
    <source>
        <dbReference type="PIRSR" id="PIRSR001365-1"/>
    </source>
</evidence>
<reference evidence="5 6" key="1">
    <citation type="submission" date="2019-04" db="EMBL/GenBank/DDBJ databases">
        <authorList>
            <person name="Li J."/>
        </authorList>
    </citation>
    <scope>NUCLEOTIDE SEQUENCE [LARGE SCALE GENOMIC DNA]</scope>
    <source>
        <strain evidence="5 6">KCTC 42687</strain>
    </source>
</reference>
<sequence>MSFSIEGVYCASATPLKADGTPDLALFGAHTKALIDEGCHGIAMLGSTGEANSFSARERMALLDAAIEGGTLPSQLMPGTSSCAVTEAVEMTTHAVQAGVKAVVLLPPFYYTAFTDQSLFRFYASIIEKVADDRLKVVLYHIPALTSVPISHELIAMLTDAFPDTVVGIKDSDGKIENMHAISARFPGFAVLAGADPLLLPVLQGGGAGCITATSNLVARELRTVFDHWQDPTRAAEVSAAQDVIVAWRTLTNSYVQLPTVKAMIAKRRGDDGWLNIHPPFTALNDAERAEVWAEMDRLHARAGAA</sequence>
<dbReference type="InterPro" id="IPR013785">
    <property type="entry name" value="Aldolase_TIM"/>
</dbReference>
<dbReference type="OrthoDB" id="9782828at2"/>
<feature type="active site" description="Proton donor/acceptor" evidence="3">
    <location>
        <position position="140"/>
    </location>
</feature>
<name>A0A4U0R6G3_9RHOB</name>
<evidence type="ECO:0000256" key="1">
    <source>
        <dbReference type="ARBA" id="ARBA00023239"/>
    </source>
</evidence>
<proteinExistence type="inferred from homology"/>
<protein>
    <submittedName>
        <fullName evidence="5">Dihydrodipicolinate synthase family protein</fullName>
    </submittedName>
</protein>
<evidence type="ECO:0000256" key="2">
    <source>
        <dbReference type="PIRNR" id="PIRNR001365"/>
    </source>
</evidence>
<dbReference type="PANTHER" id="PTHR12128">
    <property type="entry name" value="DIHYDRODIPICOLINATE SYNTHASE"/>
    <property type="match status" value="1"/>
</dbReference>
<feature type="binding site" evidence="4">
    <location>
        <position position="211"/>
    </location>
    <ligand>
        <name>pyruvate</name>
        <dbReference type="ChEBI" id="CHEBI:15361"/>
    </ligand>
</feature>